<dbReference type="GO" id="GO:0004866">
    <property type="term" value="F:endopeptidase inhibitor activity"/>
    <property type="evidence" value="ECO:0007669"/>
    <property type="project" value="InterPro"/>
</dbReference>
<dbReference type="SMART" id="SM01360">
    <property type="entry name" value="A2M"/>
    <property type="match status" value="1"/>
</dbReference>
<dbReference type="Proteomes" id="UP000019678">
    <property type="component" value="Unassembled WGS sequence"/>
</dbReference>
<accession>A0A017TED5</accession>
<evidence type="ECO:0000256" key="1">
    <source>
        <dbReference type="ARBA" id="ARBA00010556"/>
    </source>
</evidence>
<dbReference type="SUPFAM" id="SSF48239">
    <property type="entry name" value="Terpenoid cyclases/Protein prenyltransferases"/>
    <property type="match status" value="1"/>
</dbReference>
<evidence type="ECO:0000259" key="2">
    <source>
        <dbReference type="SMART" id="SM01359"/>
    </source>
</evidence>
<feature type="domain" description="Alpha-2-macroglobulin bait region" evidence="2">
    <location>
        <begin position="1014"/>
        <end position="1160"/>
    </location>
</feature>
<comment type="caution">
    <text evidence="4">The sequence shown here is derived from an EMBL/GenBank/DDBJ whole genome shotgun (WGS) entry which is preliminary data.</text>
</comment>
<dbReference type="Pfam" id="PF17962">
    <property type="entry name" value="bMG6"/>
    <property type="match status" value="1"/>
</dbReference>
<evidence type="ECO:0008006" key="6">
    <source>
        <dbReference type="Google" id="ProtNLM"/>
    </source>
</evidence>
<dbReference type="Pfam" id="PF01835">
    <property type="entry name" value="MG2"/>
    <property type="match status" value="1"/>
</dbReference>
<dbReference type="Gene3D" id="2.60.40.1930">
    <property type="match status" value="1"/>
</dbReference>
<dbReference type="Pfam" id="PF17973">
    <property type="entry name" value="bMG10"/>
    <property type="match status" value="1"/>
</dbReference>
<evidence type="ECO:0000259" key="3">
    <source>
        <dbReference type="SMART" id="SM01360"/>
    </source>
</evidence>
<dbReference type="InterPro" id="IPR001599">
    <property type="entry name" value="Macroglobln_a2"/>
</dbReference>
<dbReference type="SMART" id="SM01359">
    <property type="entry name" value="A2M_N_2"/>
    <property type="match status" value="1"/>
</dbReference>
<dbReference type="SMART" id="SM01419">
    <property type="entry name" value="Thiol-ester_cl"/>
    <property type="match status" value="1"/>
</dbReference>
<proteinExistence type="inferred from homology"/>
<dbReference type="CDD" id="cd02891">
    <property type="entry name" value="A2M_like"/>
    <property type="match status" value="1"/>
</dbReference>
<name>A0A017TED5_9BACT</name>
<feature type="domain" description="Alpha-2-macroglobulin" evidence="3">
    <location>
        <begin position="1220"/>
        <end position="1310"/>
    </location>
</feature>
<dbReference type="InterPro" id="IPR002890">
    <property type="entry name" value="MG2"/>
</dbReference>
<dbReference type="Pfam" id="PF00207">
    <property type="entry name" value="A2M"/>
    <property type="match status" value="1"/>
</dbReference>
<dbReference type="InterPro" id="IPR051802">
    <property type="entry name" value="YfhM-like"/>
</dbReference>
<dbReference type="PANTHER" id="PTHR40094">
    <property type="entry name" value="ALPHA-2-MACROGLOBULIN HOMOLOG"/>
    <property type="match status" value="1"/>
</dbReference>
<dbReference type="InterPro" id="IPR008930">
    <property type="entry name" value="Terpenoid_cyclase/PrenylTrfase"/>
</dbReference>
<reference evidence="4 5" key="1">
    <citation type="submission" date="2013-05" db="EMBL/GenBank/DDBJ databases">
        <title>Genome assembly of Chondromyces apiculatus DSM 436.</title>
        <authorList>
            <person name="Sharma G."/>
            <person name="Khatri I."/>
            <person name="Kaur C."/>
            <person name="Mayilraj S."/>
            <person name="Subramanian S."/>
        </authorList>
    </citation>
    <scope>NUCLEOTIDE SEQUENCE [LARGE SCALE GENOMIC DNA]</scope>
    <source>
        <strain evidence="4 5">DSM 436</strain>
    </source>
</reference>
<dbReference type="InterPro" id="IPR047565">
    <property type="entry name" value="Alpha-macroglob_thiol-ester_cl"/>
</dbReference>
<dbReference type="STRING" id="1192034.CAP_1225"/>
<dbReference type="InterPro" id="IPR041462">
    <property type="entry name" value="Bact_A2M_MG6"/>
</dbReference>
<dbReference type="Gene3D" id="1.50.10.20">
    <property type="match status" value="1"/>
</dbReference>
<evidence type="ECO:0000313" key="5">
    <source>
        <dbReference type="Proteomes" id="UP000019678"/>
    </source>
</evidence>
<dbReference type="InterPro" id="IPR041246">
    <property type="entry name" value="Bact_MG10"/>
</dbReference>
<sequence length="1901" mass="201560">MELLVRSVTAPAGEVVFPPPPGARAPRGSLASVLGDVLADPQRKQPPGVSEPSLDTHGAFAIVGRSFQISFDQSMELPPLAAAAPASQERRAAPSTLRLTPEVPGVARWINHYTLEFTAAAQFEAGRTYEVALGALKSASGEALPAWSAKLTATPSVTIAGKVLGYVPTPAVHRIIAVHPSDESTLARTPTLSVLYDQPISLTVARGQVSLTDADDRSIPLVLDHPRSGTFQGISVDPRLVVLVRPATPLVPGQDVVFRASGAASGAGGAPGRGAVAYEDSEVVSRRLHVARSLALEEVKCAPYYDDDVKCAEENGQIWFADRGLYLRFNHGIDMASSALAHHVSVTPPVRNLAVRNEPWDNRVSISGGFESSKSYQVNVSGLLDEYGGRLAEPLRLTVRKRPQEASVTMPEGLLVLDPATSKSFPLTSRNVEEAEFLAWAVPPGDAAAFDTALSRARTHAIPAEAPSIRVPVPVKALRSDALVTTGVDLGKLLPGGGSYLATVRPVKLVSGARAVAFPQDSEASRPSVALVRPARETSLAAHVRTLAGATVVHVTRLARGEPVAGASVTFEGHDAQPAKTDPQGVALLGASPGGKLRVEMAGETLFLPLDEGGIDAKQLFPELAGGVRSAGDEEDESEEPADVAPSVERAMIFTDRGIYRPGSAAFIKAAVRRPEGDRLVPVAGAPVEVRVVGPTGEEVRREAHTTGDLGSVAARFDIPADGKVGRHQVLLTSQDKVIASTIVQVAEFEPPRFAVDVDATETPGGMRAKVRGRYLFGAAMDGGDVSWTLRREPASFPDGPLTQAGLSFRRPRAWWEDRDAGAAGALWSRAGNGTLGPDGTLAVEQALAMDGTVGPQAFVLEADVTDSSNRHIAGRARMVKHPVSRYAGLRVPTSWVGVGASVPVELGAIDTQGQPVIGAKVTARLTRLSWSYSQQRGPGGALRWTWSPRRTDVGRCEVKSAATAVRCDLDVQGYGDHEITAEIDGRPGGTASLWAWRHGSSEQVSFPDRGRAVQLTADKPRYAAGDTAKILVRSPYKAATALLTVEQGRLLEHRSVRVEGSSAVFEVPITAAHAPHVHVAVTLLPIGESGATALDYKVGAVRVPVSLAGARLDLTARADRRTYEPGEEVAIDLSLKDGQAPVEGAEIALAVVDEGILRLTDFHQPDPVVTLRPGQPLRFRLRDSREGLAELLERSHIAGDGSGSERATIDQARKDFVETALWRPDLRTDAAGKASVRFKLPDNLTQFRIMALALDRAGKGAVAESDFTVRKPLMIVPVLPRFATRGDRFELAAMVHNNTDAPVAGTVRLGDRTTAVAVPAGGHSKVAFPFQATQAGEQALSFAIADGSGKVRDAVDLKLRVDEPGLEERPHLEGAFVATQAVSLAVPASVDTRGGSLRLRVGQNLWPELGARLEFLLGYPHGCVEQTTSSTLPLIAARTILPRIGISRLSDQDIAVRIRAGLDRLATMRTASGGLGYWPGDDEPNVYGTAYAMRAVVLAKASGVTPPPGLLDGMKRYLTDRLLDGSVGPEVRAAIAQSLAELHELPPSAADALYDTRDKQSVFGKASLALALASLPGQDDRVATLVDAVLAGFDAEGKLTSPPKSDDFYYYGSPTRSRAQAAMALTRLRRSAPVLPGLLSSLVRETEAYTTQATSYALLAVASQLAAAAGEGTPVRAFVDGEPLAVSRDLGFGSKELTIPLDKLRGKRATLRLEADGQGAVAYQLEAAWRRAFDSEEAGQLAATRAQRGPSVHRIYTDPSGRPLDLAAVRPGDVVRVALLIGLPTGVPRERLGYLAITDRLPGGFEPIQPDLNTVASAPDLDGNHPLAGVLRYGSDASHVELRDDRVHLYFNEVSGERVAATYLARATTAGEFVVPPASAELMYEGDSTGYSEAERVVIR</sequence>
<evidence type="ECO:0000313" key="4">
    <source>
        <dbReference type="EMBL" id="EYF06966.1"/>
    </source>
</evidence>
<dbReference type="Gene3D" id="2.60.40.3710">
    <property type="match status" value="1"/>
</dbReference>
<dbReference type="PANTHER" id="PTHR40094:SF1">
    <property type="entry name" value="UBIQUITIN DOMAIN-CONTAINING PROTEIN"/>
    <property type="match status" value="1"/>
</dbReference>
<dbReference type="EMBL" id="ASRX01000013">
    <property type="protein sequence ID" value="EYF06966.1"/>
    <property type="molecule type" value="Genomic_DNA"/>
</dbReference>
<dbReference type="Gene3D" id="2.20.130.20">
    <property type="match status" value="1"/>
</dbReference>
<dbReference type="eggNOG" id="COG2373">
    <property type="taxonomic scope" value="Bacteria"/>
</dbReference>
<comment type="similarity">
    <text evidence="1">Belongs to the protease inhibitor I39 (alpha-2-macroglobulin) family. Bacterial alpha-2-macroglobulin subfamily.</text>
</comment>
<keyword evidence="5" id="KW-1185">Reference proteome</keyword>
<dbReference type="Pfam" id="PF07703">
    <property type="entry name" value="A2M_BRD"/>
    <property type="match status" value="1"/>
</dbReference>
<dbReference type="InterPro" id="IPR011625">
    <property type="entry name" value="A2M_N_BRD"/>
</dbReference>
<gene>
    <name evidence="4" type="ORF">CAP_1225</name>
</gene>
<protein>
    <recommendedName>
        <fullName evidence="6">Alpha-2-macroglobulin</fullName>
    </recommendedName>
</protein>
<organism evidence="4 5">
    <name type="scientific">Chondromyces apiculatus DSM 436</name>
    <dbReference type="NCBI Taxonomy" id="1192034"/>
    <lineage>
        <taxon>Bacteria</taxon>
        <taxon>Pseudomonadati</taxon>
        <taxon>Myxococcota</taxon>
        <taxon>Polyangia</taxon>
        <taxon>Polyangiales</taxon>
        <taxon>Polyangiaceae</taxon>
        <taxon>Chondromyces</taxon>
    </lineage>
</organism>